<sequence length="1328" mass="147552">MSRRSAFDALANDDEGEVVDDFLEEETKVEEEINDDVLAKSSRGNKKKSKVGKKGGSWFAAAALDELDDDAAENEDEKKDEEEDTPSFSFSDKKKKSSKSSKKSGKLFGGSAFDAIAREDEDEEVVDDSLEEESKLEVDDDDDDDVLAKAFTGKKKKSKGGKKGSSWFAVAALEVGEKEDEEEDIPSFPLSDKKKKPSKSSKKSGNSFSAALLDEENEGDTSVSEPTGAVDDYDDSTTIAFSGKKKKSSKKKSSSNFAIFSDGTELQSEVTDVVESEQPSLGTSNTEADDSKTNNKSEEVAETSKNKKKKKKNKSGRTAQEEDDLDKILAELGEGPPIVKPTAPPPQEEKVQVQCELVIPADTIGEKEGEEESVESAAAKKKKKKKEKEKEKKAAAAAAAAAATAADVKEESQEETKIETSDTKKKDARSKAADKKLPKHVREMQEALARRKEAEERKKREEEERLRKEEEERRRQEELERQAEEARRRKKEREKEKLLKKKQEGKLLTGKQKEEARRREAMRNQILANVGGLSLPSADKDAAPTKRPIYQTKKSKPAHHHANGAASTKPEENVQAKEKQQEEQEIKDKVDSADDEKVDEVELNNTEETSVVADVAEENGMEEEDEDDGEWDEKTWDDVNLNIKGAFDDEEADSEPKPVVQKDIKTTAPASGNAVTKPTVEAKKAMASQSNKSQDDESKKPYPEVKAPDKNKKKDTAVQNRAPRSDSLPKRSEENLRSPICCIMGHVDTGKTKLLDCIRGTNVQEGEAGGITQQIGATYFPAENIRERTKELKADAKLKVPGLLVIDTPGHESFTNLRSRGSGLCDIAILVVDIMHGLEPQTIESLNLLKMRNTEFIVALNKVDRLYGWKVLRNSPIAKALKEQSRDVLAEFNRRVTHIITQFKEQGLNTELYYKNKEMGETFSIVPTSAISGEGIPDLLLLLVQWTQKTMVEKLTFSDEVQCTVLEVKVIEGLGTTIDVVLVNGVLREGDQIVVCGLQGPIVTNIRALLTPHPMKEIRVKGTYMQHKEIKAAQGIKIAAQGLEHAIAGTGLYVVGPDDDLEDVKEEAKEDMQSVMSRIDKSGEGVYVQASTLGSLEALLEFLKTPEVNIPVSGIGIGPVHKKDVMKASVMLEKKNEYATILAFDVKVTPEARELADELGVRIFLADIIYHLFDQFKAYIDGLKEERKKEAADEAVFPCVLKILPNCIFNKKDPIVLGVDILEGIARVGTPICIPQREFIDIGRIASIENNHRPVNVAKKNQKVAIKIVGSNPEEQQKMYGRHFELDDELVSRISRRSIDVLKANYRDDLTLEEWRLVQRLKILFKIP</sequence>
<feature type="compositionally biased region" description="Basic residues" evidence="13">
    <location>
        <begin position="193"/>
        <end position="202"/>
    </location>
</feature>
<dbReference type="FunFam" id="2.40.30.10:FF:000026">
    <property type="entry name" value="Eukaryotic translation initiation factor 5B"/>
    <property type="match status" value="1"/>
</dbReference>
<feature type="compositionally biased region" description="Acidic residues" evidence="13">
    <location>
        <begin position="119"/>
        <end position="131"/>
    </location>
</feature>
<dbReference type="CDD" id="cd01887">
    <property type="entry name" value="IF2_eIF5B"/>
    <property type="match status" value="1"/>
</dbReference>
<gene>
    <name evidence="16" type="primary">LOC111292960</name>
</gene>
<dbReference type="InterPro" id="IPR005225">
    <property type="entry name" value="Small_GTP-bd"/>
</dbReference>
<evidence type="ECO:0000313" key="16">
    <source>
        <dbReference type="RefSeq" id="XP_022741357.1"/>
    </source>
</evidence>
<dbReference type="GeneID" id="111292960"/>
<feature type="domain" description="Tr-type G" evidence="14">
    <location>
        <begin position="736"/>
        <end position="952"/>
    </location>
</feature>
<dbReference type="Pfam" id="PF11987">
    <property type="entry name" value="IF-2"/>
    <property type="match status" value="1"/>
</dbReference>
<feature type="compositionally biased region" description="Basic residues" evidence="13">
    <location>
        <begin position="553"/>
        <end position="562"/>
    </location>
</feature>
<feature type="region of interest" description="Disordered" evidence="13">
    <location>
        <begin position="1"/>
        <end position="144"/>
    </location>
</feature>
<feature type="compositionally biased region" description="Basic and acidic residues" evidence="13">
    <location>
        <begin position="569"/>
        <end position="592"/>
    </location>
</feature>
<feature type="compositionally biased region" description="Polar residues" evidence="13">
    <location>
        <begin position="277"/>
        <end position="286"/>
    </location>
</feature>
<dbReference type="Gene3D" id="3.40.50.300">
    <property type="entry name" value="P-loop containing nucleotide triphosphate hydrolases"/>
    <property type="match status" value="1"/>
</dbReference>
<dbReference type="OrthoDB" id="4928at2759"/>
<dbReference type="InterPro" id="IPR027417">
    <property type="entry name" value="P-loop_NTPase"/>
</dbReference>
<evidence type="ECO:0000256" key="4">
    <source>
        <dbReference type="ARBA" id="ARBA00013824"/>
    </source>
</evidence>
<dbReference type="Gene3D" id="2.40.30.10">
    <property type="entry name" value="Translation factors"/>
    <property type="match status" value="2"/>
</dbReference>
<dbReference type="NCBIfam" id="NF003078">
    <property type="entry name" value="PRK04004.1"/>
    <property type="match status" value="1"/>
</dbReference>
<accession>A0A6P5YLZ8</accession>
<dbReference type="PRINTS" id="PR00315">
    <property type="entry name" value="ELONGATNFCT"/>
</dbReference>
<dbReference type="InterPro" id="IPR015760">
    <property type="entry name" value="TIF_IF2"/>
</dbReference>
<dbReference type="SUPFAM" id="SSF52156">
    <property type="entry name" value="Initiation factor IF2/eIF5b, domain 3"/>
    <property type="match status" value="1"/>
</dbReference>
<dbReference type="EC" id="3.6.5.3" evidence="3"/>
<dbReference type="Pfam" id="PF00009">
    <property type="entry name" value="GTP_EFTU"/>
    <property type="match status" value="1"/>
</dbReference>
<feature type="compositionally biased region" description="Acidic residues" evidence="13">
    <location>
        <begin position="11"/>
        <end position="35"/>
    </location>
</feature>
<evidence type="ECO:0000256" key="8">
    <source>
        <dbReference type="ARBA" id="ARBA00022741"/>
    </source>
</evidence>
<dbReference type="FunFam" id="2.40.30.10:FF:000013">
    <property type="entry name" value="eukaryotic translation initiation factor 5B"/>
    <property type="match status" value="1"/>
</dbReference>
<organism evidence="15 16">
    <name type="scientific">Durio zibethinus</name>
    <name type="common">Durian</name>
    <dbReference type="NCBI Taxonomy" id="66656"/>
    <lineage>
        <taxon>Eukaryota</taxon>
        <taxon>Viridiplantae</taxon>
        <taxon>Streptophyta</taxon>
        <taxon>Embryophyta</taxon>
        <taxon>Tracheophyta</taxon>
        <taxon>Spermatophyta</taxon>
        <taxon>Magnoliopsida</taxon>
        <taxon>eudicotyledons</taxon>
        <taxon>Gunneridae</taxon>
        <taxon>Pentapetalae</taxon>
        <taxon>rosids</taxon>
        <taxon>malvids</taxon>
        <taxon>Malvales</taxon>
        <taxon>Malvaceae</taxon>
        <taxon>Helicteroideae</taxon>
        <taxon>Durio</taxon>
    </lineage>
</organism>
<keyword evidence="5" id="KW-0963">Cytoplasm</keyword>
<dbReference type="PROSITE" id="PS51722">
    <property type="entry name" value="G_TR_2"/>
    <property type="match status" value="1"/>
</dbReference>
<feature type="region of interest" description="Disordered" evidence="13">
    <location>
        <begin position="175"/>
        <end position="733"/>
    </location>
</feature>
<comment type="similarity">
    <text evidence="2">Belongs to the TRAFAC class translation factor GTPase superfamily. Classic translation factor GTPase family. IF-2 subfamily.</text>
</comment>
<protein>
    <recommendedName>
        <fullName evidence="4">Eukaryotic translation initiation factor 5B</fullName>
        <ecNumber evidence="3">3.6.5.3</ecNumber>
    </recommendedName>
    <alternativeName>
        <fullName evidence="12">Translation initiation factor IF-2</fullName>
    </alternativeName>
</protein>
<dbReference type="CDD" id="cd16266">
    <property type="entry name" value="IF2_aeIF5B_IV"/>
    <property type="match status" value="1"/>
</dbReference>
<dbReference type="Proteomes" id="UP000515121">
    <property type="component" value="Unplaced"/>
</dbReference>
<dbReference type="SUPFAM" id="SSF50447">
    <property type="entry name" value="Translation proteins"/>
    <property type="match status" value="1"/>
</dbReference>
<keyword evidence="6" id="KW-0396">Initiation factor</keyword>
<proteinExistence type="inferred from homology"/>
<dbReference type="Gene3D" id="3.40.50.10050">
    <property type="entry name" value="Translation initiation factor IF- 2, domain 3"/>
    <property type="match status" value="1"/>
</dbReference>
<feature type="compositionally biased region" description="Basic and acidic residues" evidence="13">
    <location>
        <begin position="654"/>
        <end position="665"/>
    </location>
</feature>
<evidence type="ECO:0000256" key="9">
    <source>
        <dbReference type="ARBA" id="ARBA00022801"/>
    </source>
</evidence>
<feature type="compositionally biased region" description="Low complexity" evidence="13">
    <location>
        <begin position="395"/>
        <end position="406"/>
    </location>
</feature>
<dbReference type="PANTHER" id="PTHR43381">
    <property type="entry name" value="TRANSLATION INITIATION FACTOR IF-2-RELATED"/>
    <property type="match status" value="1"/>
</dbReference>
<dbReference type="GO" id="GO:0046872">
    <property type="term" value="F:metal ion binding"/>
    <property type="evidence" value="ECO:0007669"/>
    <property type="project" value="UniProtKB-KW"/>
</dbReference>
<evidence type="ECO:0000256" key="12">
    <source>
        <dbReference type="ARBA" id="ARBA00032478"/>
    </source>
</evidence>
<evidence type="ECO:0000256" key="10">
    <source>
        <dbReference type="ARBA" id="ARBA00022917"/>
    </source>
</evidence>
<dbReference type="GO" id="GO:0003924">
    <property type="term" value="F:GTPase activity"/>
    <property type="evidence" value="ECO:0007669"/>
    <property type="project" value="InterPro"/>
</dbReference>
<feature type="compositionally biased region" description="Basic and acidic residues" evidence="13">
    <location>
        <begin position="289"/>
        <end position="305"/>
    </location>
</feature>
<dbReference type="GO" id="GO:0005739">
    <property type="term" value="C:mitochondrion"/>
    <property type="evidence" value="ECO:0007669"/>
    <property type="project" value="TreeGrafter"/>
</dbReference>
<keyword evidence="7" id="KW-0479">Metal-binding</keyword>
<keyword evidence="15" id="KW-1185">Reference proteome</keyword>
<dbReference type="Pfam" id="PF14578">
    <property type="entry name" value="GTP_EFTU_D4"/>
    <property type="match status" value="1"/>
</dbReference>
<dbReference type="NCBIfam" id="TIGR00231">
    <property type="entry name" value="small_GTP"/>
    <property type="match status" value="1"/>
</dbReference>
<evidence type="ECO:0000259" key="14">
    <source>
        <dbReference type="PROSITE" id="PS51722"/>
    </source>
</evidence>
<dbReference type="InterPro" id="IPR029459">
    <property type="entry name" value="EFTU-type"/>
</dbReference>
<evidence type="ECO:0000256" key="5">
    <source>
        <dbReference type="ARBA" id="ARBA00022490"/>
    </source>
</evidence>
<feature type="compositionally biased region" description="Basic residues" evidence="13">
    <location>
        <begin position="93"/>
        <end position="105"/>
    </location>
</feature>
<feature type="compositionally biased region" description="Basic and acidic residues" evidence="13">
    <location>
        <begin position="693"/>
        <end position="716"/>
    </location>
</feature>
<keyword evidence="11" id="KW-0342">GTP-binding</keyword>
<dbReference type="KEGG" id="dzi:111292960"/>
<evidence type="ECO:0000256" key="3">
    <source>
        <dbReference type="ARBA" id="ARBA00011986"/>
    </source>
</evidence>
<evidence type="ECO:0000256" key="2">
    <source>
        <dbReference type="ARBA" id="ARBA00007733"/>
    </source>
</evidence>
<keyword evidence="10" id="KW-0648">Protein biosynthesis</keyword>
<feature type="compositionally biased region" description="Acidic residues" evidence="13">
    <location>
        <begin position="615"/>
        <end position="631"/>
    </location>
</feature>
<keyword evidence="9" id="KW-0378">Hydrolase</keyword>
<evidence type="ECO:0000256" key="1">
    <source>
        <dbReference type="ARBA" id="ARBA00004496"/>
    </source>
</evidence>
<dbReference type="InterPro" id="IPR023115">
    <property type="entry name" value="TIF_IF2_dom3"/>
</dbReference>
<evidence type="ECO:0000313" key="15">
    <source>
        <dbReference type="Proteomes" id="UP000515121"/>
    </source>
</evidence>
<dbReference type="FunFam" id="3.40.50.10050:FF:000002">
    <property type="entry name" value="Eukaryotic translation initiation factor 5B"/>
    <property type="match status" value="1"/>
</dbReference>
<dbReference type="CDD" id="cd03703">
    <property type="entry name" value="aeIF5B_II"/>
    <property type="match status" value="1"/>
</dbReference>
<dbReference type="InterPro" id="IPR036925">
    <property type="entry name" value="TIF_IF2_dom3_sf"/>
</dbReference>
<evidence type="ECO:0000256" key="11">
    <source>
        <dbReference type="ARBA" id="ARBA00023134"/>
    </source>
</evidence>
<feature type="compositionally biased region" description="Basic residues" evidence="13">
    <location>
        <begin position="43"/>
        <end position="53"/>
    </location>
</feature>
<keyword evidence="8" id="KW-0547">Nucleotide-binding</keyword>
<dbReference type="GO" id="GO:0003743">
    <property type="term" value="F:translation initiation factor activity"/>
    <property type="evidence" value="ECO:0007669"/>
    <property type="project" value="UniProtKB-KW"/>
</dbReference>
<feature type="compositionally biased region" description="Acidic residues" evidence="13">
    <location>
        <begin position="593"/>
        <end position="602"/>
    </location>
</feature>
<name>A0A6P5YLZ8_DURZI</name>
<feature type="compositionally biased region" description="Acidic residues" evidence="13">
    <location>
        <begin position="65"/>
        <end position="85"/>
    </location>
</feature>
<dbReference type="PANTHER" id="PTHR43381:SF4">
    <property type="entry name" value="EUKARYOTIC TRANSLATION INITIATION FACTOR 5B"/>
    <property type="match status" value="1"/>
</dbReference>
<evidence type="ECO:0000256" key="13">
    <source>
        <dbReference type="SAM" id="MobiDB-lite"/>
    </source>
</evidence>
<feature type="compositionally biased region" description="Basic and acidic residues" evidence="13">
    <location>
        <begin position="723"/>
        <end position="733"/>
    </location>
</feature>
<reference evidence="16" key="1">
    <citation type="submission" date="2025-08" db="UniProtKB">
        <authorList>
            <consortium name="RefSeq"/>
        </authorList>
    </citation>
    <scope>IDENTIFICATION</scope>
    <source>
        <tissue evidence="16">Fruit stalk</tissue>
    </source>
</reference>
<dbReference type="InterPro" id="IPR009000">
    <property type="entry name" value="Transl_B-barrel_sf"/>
</dbReference>
<dbReference type="RefSeq" id="XP_022741357.1">
    <property type="nucleotide sequence ID" value="XM_022885622.1"/>
</dbReference>
<dbReference type="InterPro" id="IPR000795">
    <property type="entry name" value="T_Tr_GTP-bd_dom"/>
</dbReference>
<feature type="compositionally biased region" description="Basic residues" evidence="13">
    <location>
        <begin position="243"/>
        <end position="253"/>
    </location>
</feature>
<feature type="compositionally biased region" description="Basic residues" evidence="13">
    <location>
        <begin position="306"/>
        <end position="315"/>
    </location>
</feature>
<feature type="compositionally biased region" description="Basic and acidic residues" evidence="13">
    <location>
        <begin position="407"/>
        <end position="522"/>
    </location>
</feature>
<comment type="subcellular location">
    <subcellularLocation>
        <location evidence="1">Cytoplasm</location>
    </subcellularLocation>
</comment>
<dbReference type="FunFam" id="3.40.50.300:FF:000112">
    <property type="entry name" value="Eukaryotic translation initiation factor 5B"/>
    <property type="match status" value="1"/>
</dbReference>
<evidence type="ECO:0000256" key="6">
    <source>
        <dbReference type="ARBA" id="ARBA00022540"/>
    </source>
</evidence>
<dbReference type="GO" id="GO:0005525">
    <property type="term" value="F:GTP binding"/>
    <property type="evidence" value="ECO:0007669"/>
    <property type="project" value="UniProtKB-KW"/>
</dbReference>
<evidence type="ECO:0000256" key="7">
    <source>
        <dbReference type="ARBA" id="ARBA00022723"/>
    </source>
</evidence>
<dbReference type="SUPFAM" id="SSF52540">
    <property type="entry name" value="P-loop containing nucleoside triphosphate hydrolases"/>
    <property type="match status" value="1"/>
</dbReference>